<keyword evidence="2" id="KW-1133">Transmembrane helix</keyword>
<dbReference type="AlphaFoldDB" id="A0A504ZBV1"/>
<evidence type="ECO:0000313" key="3">
    <source>
        <dbReference type="EMBL" id="TPP67358.1"/>
    </source>
</evidence>
<keyword evidence="4" id="KW-1185">Reference proteome</keyword>
<evidence type="ECO:0000313" key="4">
    <source>
        <dbReference type="Proteomes" id="UP000316759"/>
    </source>
</evidence>
<feature type="transmembrane region" description="Helical" evidence="2">
    <location>
        <begin position="751"/>
        <end position="773"/>
    </location>
</feature>
<evidence type="ECO:0000256" key="1">
    <source>
        <dbReference type="SAM" id="MobiDB-lite"/>
    </source>
</evidence>
<dbReference type="OrthoDB" id="6275765at2759"/>
<keyword evidence="2" id="KW-0812">Transmembrane</keyword>
<reference evidence="3 4" key="1">
    <citation type="submission" date="2019-04" db="EMBL/GenBank/DDBJ databases">
        <title>Annotation for the trematode Fasciola gigantica.</title>
        <authorList>
            <person name="Choi Y.-J."/>
        </authorList>
    </citation>
    <scope>NUCLEOTIDE SEQUENCE [LARGE SCALE GENOMIC DNA]</scope>
    <source>
        <strain evidence="3">Uganda_cow_1</strain>
    </source>
</reference>
<evidence type="ECO:0000256" key="2">
    <source>
        <dbReference type="SAM" id="Phobius"/>
    </source>
</evidence>
<feature type="compositionally biased region" description="Polar residues" evidence="1">
    <location>
        <begin position="211"/>
        <end position="226"/>
    </location>
</feature>
<gene>
    <name evidence="3" type="ORF">FGIG_07672</name>
</gene>
<sequence>MHHLLELSSHIRIGCLSSTLNPQYHASRSHASGAQFCHARYAHRTYCVTYSHTNCLFGKQSRSPKNTSSLNGNDFFVTSSVVRAFRFIVFHCLQITGNTVIRFVLGFFFAGHCSFPVEEILSQIHQDVIFFTRQAFLSGIQACTALLEPASEGLEWDDSGDLRGLLKAFDSVRRCEEPSPPVCCSTPAQRPSNVRVDRQRHPNPKFENAGPASSESPTIPVQSIHSSRGHVLSSTAKVHPVQFGQHSQPIPGESTETIHSLFSNAPMRHGLTAQTDTSRSRGDLNVSPMSECMWIRMIAIIVCHYELTFLSDPSIYLYNFEGFHRMGTHFHFFPHIGAECSENPLAQLGLIRSRDAVPLLGLLDRLERGSAVHLSQSDLPNQPKGALETSTQELDQERVQLDIDRSFLQFYTKELKGWRELAETLRHSIIAGNSFGAHNTFTDSDPYQTQLAVDAFCDWLSVLENRVEVCLSHLNRRATWIDQLTGFSHELKSSFAVVEERVKNSLRRARDLLLTWRERCYSERAEKPCEVVLSTQSNGRSDEPVAQIDQRQMLETLDDLQSHLSPHLSSRLRVSHVSPDLEFSMEFLDIQVRLGSCHLVNDCWGSNGLFQPVPHSLREPQLSKDCVSISNDAEQISDGASFSSSFSSFLDAEVDAEPNCTESTHLRLVTERAERLQRRLRATIRRLERTVIASTGTSSVQNVPPANHSPSVAVTSNKVAHPISSTSVIPSHPLSLCLSPPSRKHAFLPKYLLFPFLTFIVLFLALLCSYYLMMGSTSRLLLMDHPFCPRLPGRVVVDFSPNWWVRMLACLQLPSAQDITW</sequence>
<accession>A0A504ZBV1</accession>
<dbReference type="EMBL" id="SUNJ01000766">
    <property type="protein sequence ID" value="TPP67358.1"/>
    <property type="molecule type" value="Genomic_DNA"/>
</dbReference>
<keyword evidence="2" id="KW-0472">Membrane</keyword>
<dbReference type="Proteomes" id="UP000316759">
    <property type="component" value="Unassembled WGS sequence"/>
</dbReference>
<organism evidence="3 4">
    <name type="scientific">Fasciola gigantica</name>
    <name type="common">Giant liver fluke</name>
    <dbReference type="NCBI Taxonomy" id="46835"/>
    <lineage>
        <taxon>Eukaryota</taxon>
        <taxon>Metazoa</taxon>
        <taxon>Spiralia</taxon>
        <taxon>Lophotrochozoa</taxon>
        <taxon>Platyhelminthes</taxon>
        <taxon>Trematoda</taxon>
        <taxon>Digenea</taxon>
        <taxon>Plagiorchiida</taxon>
        <taxon>Echinostomata</taxon>
        <taxon>Echinostomatoidea</taxon>
        <taxon>Fasciolidae</taxon>
        <taxon>Fasciola</taxon>
    </lineage>
</organism>
<comment type="caution">
    <text evidence="3">The sequence shown here is derived from an EMBL/GenBank/DDBJ whole genome shotgun (WGS) entry which is preliminary data.</text>
</comment>
<proteinExistence type="predicted"/>
<protein>
    <recommendedName>
        <fullName evidence="5">KASH domain-containing protein</fullName>
    </recommendedName>
</protein>
<feature type="region of interest" description="Disordered" evidence="1">
    <location>
        <begin position="176"/>
        <end position="226"/>
    </location>
</feature>
<evidence type="ECO:0008006" key="5">
    <source>
        <dbReference type="Google" id="ProtNLM"/>
    </source>
</evidence>
<name>A0A504ZBV1_FASGI</name>